<feature type="compositionally biased region" description="Acidic residues" evidence="1">
    <location>
        <begin position="264"/>
        <end position="274"/>
    </location>
</feature>
<keyword evidence="3" id="KW-1185">Reference proteome</keyword>
<feature type="compositionally biased region" description="Polar residues" evidence="1">
    <location>
        <begin position="453"/>
        <end position="466"/>
    </location>
</feature>
<reference evidence="2 3" key="1">
    <citation type="submission" date="2014-02" db="EMBL/GenBank/DDBJ databases">
        <title>The genome sequence of Colletotrichum nymphaeae SA-01.</title>
        <authorList>
            <person name="Baroncelli R."/>
            <person name="Thon M.R."/>
        </authorList>
    </citation>
    <scope>NUCLEOTIDE SEQUENCE [LARGE SCALE GENOMIC DNA]</scope>
    <source>
        <strain evidence="2 3">SA-01</strain>
    </source>
</reference>
<feature type="region of interest" description="Disordered" evidence="1">
    <location>
        <begin position="150"/>
        <end position="179"/>
    </location>
</feature>
<comment type="caution">
    <text evidence="2">The sequence shown here is derived from an EMBL/GenBank/DDBJ whole genome shotgun (WGS) entry which is preliminary data.</text>
</comment>
<feature type="compositionally biased region" description="Basic and acidic residues" evidence="1">
    <location>
        <begin position="163"/>
        <end position="173"/>
    </location>
</feature>
<feature type="region of interest" description="Disordered" evidence="1">
    <location>
        <begin position="219"/>
        <end position="297"/>
    </location>
</feature>
<dbReference type="EMBL" id="JEMN01001747">
    <property type="protein sequence ID" value="KXH27923.1"/>
    <property type="molecule type" value="Genomic_DNA"/>
</dbReference>
<feature type="region of interest" description="Disordered" evidence="1">
    <location>
        <begin position="429"/>
        <end position="467"/>
    </location>
</feature>
<dbReference type="Proteomes" id="UP000070054">
    <property type="component" value="Unassembled WGS sequence"/>
</dbReference>
<accession>A0A135RW63</accession>
<sequence length="757" mass="86853">MAAAAAPQQWAAPTGATAYPKIGVILGCAPDDGDVDLAYKILGLHSRDDAIPAVRPPAHEFVHWCNRLFAKIWEESLEFQPGSVGHRRFLEASRRVRSAIHTISGIRRPGHEDWQIFENTWISHWKPNGTCDDAPVDLTIATWDQNVPTPTTKTIFDATYGPDRQKERDDRARDHRKTGKTWMATKNMVRDAREKEAEEWQDIIACYGFQVRTNFRFRGNDPEFDEVETGDENDEGESDEEEEEEEDSGEQEEDAEMRDKNTEEQGEDDNEQDESNNTQGKARSPKGKGKDPMLYGVIPQKEGDSEEELLPYTFFASPVPKGEDSLWYSLSVLVHNRCDLAKTIKGKLANWFHSQLSDPASPRFRMYCQLLVDSVTNVSKDTIKEWGPLDLIRCLNRNERDAGLPKEAAYHEMLYLIADYFGTEVITFTRPDKPREPSDPVTTFPPSREASSERNGQPGPSGTQPNDEAIAWERTLGENPPPPEEPYANLWLEEGRQVFKMRVYGSIPREGYILDPNNQKREQILLVTDSKLRYFQPVTRVSPELPSAVRGGHYIGTRPYKMWERWPPMPWWPGAKYHEGSKKWVGDWSTIDGRASITDNQQLEMKPISICRNILDPLTGEQIRGRYFEAQPPRNLRNRSYHDMLLTYEADTDTDRYGMICPTMNVIKTWRTENPPAGQADPPLLRTQWRARTGGADGVKYRSKGHLESRKRTREEYAANEGLGFDDDYGWLRIEATEKDSKVRAWHDKAKRRRMGW</sequence>
<evidence type="ECO:0000313" key="2">
    <source>
        <dbReference type="EMBL" id="KXH27923.1"/>
    </source>
</evidence>
<evidence type="ECO:0000313" key="3">
    <source>
        <dbReference type="Proteomes" id="UP000070054"/>
    </source>
</evidence>
<dbReference type="OrthoDB" id="4791513at2759"/>
<protein>
    <submittedName>
        <fullName evidence="2">Uncharacterized protein</fullName>
    </submittedName>
</protein>
<dbReference type="AlphaFoldDB" id="A0A135RW63"/>
<proteinExistence type="predicted"/>
<feature type="compositionally biased region" description="Acidic residues" evidence="1">
    <location>
        <begin position="222"/>
        <end position="256"/>
    </location>
</feature>
<gene>
    <name evidence="2" type="ORF">CNYM01_04523</name>
</gene>
<organism evidence="2 3">
    <name type="scientific">Colletotrichum nymphaeae SA-01</name>
    <dbReference type="NCBI Taxonomy" id="1460502"/>
    <lineage>
        <taxon>Eukaryota</taxon>
        <taxon>Fungi</taxon>
        <taxon>Dikarya</taxon>
        <taxon>Ascomycota</taxon>
        <taxon>Pezizomycotina</taxon>
        <taxon>Sordariomycetes</taxon>
        <taxon>Hypocreomycetidae</taxon>
        <taxon>Glomerellales</taxon>
        <taxon>Glomerellaceae</taxon>
        <taxon>Colletotrichum</taxon>
        <taxon>Colletotrichum acutatum species complex</taxon>
    </lineage>
</organism>
<name>A0A135RW63_9PEZI</name>
<evidence type="ECO:0000256" key="1">
    <source>
        <dbReference type="SAM" id="MobiDB-lite"/>
    </source>
</evidence>